<feature type="transmembrane region" description="Helical" evidence="10">
    <location>
        <begin position="559"/>
        <end position="581"/>
    </location>
</feature>
<dbReference type="GO" id="GO:0035673">
    <property type="term" value="F:oligopeptide transmembrane transporter activity"/>
    <property type="evidence" value="ECO:0007669"/>
    <property type="project" value="InterPro"/>
</dbReference>
<evidence type="ECO:0000256" key="7">
    <source>
        <dbReference type="ARBA" id="ARBA00022989"/>
    </source>
</evidence>
<comment type="subcellular location">
    <subcellularLocation>
        <location evidence="1">Membrane</location>
        <topology evidence="1">Multi-pass membrane protein</topology>
    </subcellularLocation>
</comment>
<proteinExistence type="inferred from homology"/>
<evidence type="ECO:0000256" key="9">
    <source>
        <dbReference type="SAM" id="MobiDB-lite"/>
    </source>
</evidence>
<keyword evidence="4 10" id="KW-0812">Transmembrane</keyword>
<evidence type="ECO:0000256" key="8">
    <source>
        <dbReference type="ARBA" id="ARBA00023136"/>
    </source>
</evidence>
<dbReference type="Proteomes" id="UP000799770">
    <property type="component" value="Unassembled WGS sequence"/>
</dbReference>
<dbReference type="InterPro" id="IPR004648">
    <property type="entry name" value="Oligpept_transpt"/>
</dbReference>
<feature type="transmembrane region" description="Helical" evidence="10">
    <location>
        <begin position="390"/>
        <end position="408"/>
    </location>
</feature>
<feature type="transmembrane region" description="Helical" evidence="10">
    <location>
        <begin position="303"/>
        <end position="325"/>
    </location>
</feature>
<feature type="transmembrane region" description="Helical" evidence="10">
    <location>
        <begin position="601"/>
        <end position="620"/>
    </location>
</feature>
<feature type="transmembrane region" description="Helical" evidence="10">
    <location>
        <begin position="663"/>
        <end position="690"/>
    </location>
</feature>
<dbReference type="InterPro" id="IPR004813">
    <property type="entry name" value="OPT"/>
</dbReference>
<evidence type="ECO:0000256" key="3">
    <source>
        <dbReference type="ARBA" id="ARBA00022448"/>
    </source>
</evidence>
<feature type="transmembrane region" description="Helical" evidence="10">
    <location>
        <begin position="445"/>
        <end position="464"/>
    </location>
</feature>
<organism evidence="11 12">
    <name type="scientific">Lophiotrema nucula</name>
    <dbReference type="NCBI Taxonomy" id="690887"/>
    <lineage>
        <taxon>Eukaryota</taxon>
        <taxon>Fungi</taxon>
        <taxon>Dikarya</taxon>
        <taxon>Ascomycota</taxon>
        <taxon>Pezizomycotina</taxon>
        <taxon>Dothideomycetes</taxon>
        <taxon>Pleosporomycetidae</taxon>
        <taxon>Pleosporales</taxon>
        <taxon>Lophiotremataceae</taxon>
        <taxon>Lophiotrema</taxon>
    </lineage>
</organism>
<evidence type="ECO:0000256" key="1">
    <source>
        <dbReference type="ARBA" id="ARBA00004141"/>
    </source>
</evidence>
<accession>A0A6A5Z221</accession>
<evidence type="ECO:0000256" key="2">
    <source>
        <dbReference type="ARBA" id="ARBA00008807"/>
    </source>
</evidence>
<feature type="transmembrane region" description="Helical" evidence="10">
    <location>
        <begin position="711"/>
        <end position="735"/>
    </location>
</feature>
<evidence type="ECO:0000313" key="12">
    <source>
        <dbReference type="Proteomes" id="UP000799770"/>
    </source>
</evidence>
<dbReference type="GO" id="GO:0016020">
    <property type="term" value="C:membrane"/>
    <property type="evidence" value="ECO:0007669"/>
    <property type="project" value="UniProtKB-SubCell"/>
</dbReference>
<dbReference type="AlphaFoldDB" id="A0A6A5Z221"/>
<dbReference type="GO" id="GO:0015031">
    <property type="term" value="P:protein transport"/>
    <property type="evidence" value="ECO:0007669"/>
    <property type="project" value="UniProtKB-KW"/>
</dbReference>
<evidence type="ECO:0000256" key="6">
    <source>
        <dbReference type="ARBA" id="ARBA00022927"/>
    </source>
</evidence>
<name>A0A6A5Z221_9PLEO</name>
<feature type="transmembrane region" description="Helical" evidence="10">
    <location>
        <begin position="233"/>
        <end position="252"/>
    </location>
</feature>
<feature type="transmembrane region" description="Helical" evidence="10">
    <location>
        <begin position="470"/>
        <end position="494"/>
    </location>
</feature>
<comment type="similarity">
    <text evidence="2">Belongs to the oligopeptide OPT transporter family.</text>
</comment>
<feature type="compositionally biased region" description="Basic and acidic residues" evidence="9">
    <location>
        <begin position="1"/>
        <end position="14"/>
    </location>
</feature>
<feature type="transmembrane region" description="Helical" evidence="10">
    <location>
        <begin position="632"/>
        <end position="651"/>
    </location>
</feature>
<evidence type="ECO:0000313" key="11">
    <source>
        <dbReference type="EMBL" id="KAF2113450.1"/>
    </source>
</evidence>
<reference evidence="11" key="1">
    <citation type="journal article" date="2020" name="Stud. Mycol.">
        <title>101 Dothideomycetes genomes: a test case for predicting lifestyles and emergence of pathogens.</title>
        <authorList>
            <person name="Haridas S."/>
            <person name="Albert R."/>
            <person name="Binder M."/>
            <person name="Bloem J."/>
            <person name="Labutti K."/>
            <person name="Salamov A."/>
            <person name="Andreopoulos B."/>
            <person name="Baker S."/>
            <person name="Barry K."/>
            <person name="Bills G."/>
            <person name="Bluhm B."/>
            <person name="Cannon C."/>
            <person name="Castanera R."/>
            <person name="Culley D."/>
            <person name="Daum C."/>
            <person name="Ezra D."/>
            <person name="Gonzalez J."/>
            <person name="Henrissat B."/>
            <person name="Kuo A."/>
            <person name="Liang C."/>
            <person name="Lipzen A."/>
            <person name="Lutzoni F."/>
            <person name="Magnuson J."/>
            <person name="Mondo S."/>
            <person name="Nolan M."/>
            <person name="Ohm R."/>
            <person name="Pangilinan J."/>
            <person name="Park H.-J."/>
            <person name="Ramirez L."/>
            <person name="Alfaro M."/>
            <person name="Sun H."/>
            <person name="Tritt A."/>
            <person name="Yoshinaga Y."/>
            <person name="Zwiers L.-H."/>
            <person name="Turgeon B."/>
            <person name="Goodwin S."/>
            <person name="Spatafora J."/>
            <person name="Crous P."/>
            <person name="Grigoriev I."/>
        </authorList>
    </citation>
    <scope>NUCLEOTIDE SEQUENCE</scope>
    <source>
        <strain evidence="11">CBS 627.86</strain>
    </source>
</reference>
<dbReference type="EMBL" id="ML977328">
    <property type="protein sequence ID" value="KAF2113450.1"/>
    <property type="molecule type" value="Genomic_DNA"/>
</dbReference>
<sequence>MSQEHDADVRSIEKEDPEIEVAPQDSTFAGEEFDDEPEDVRVLPRMIRAICSMEDDPSTPTITFRYFLLCLLFVPPGAFMSQLSQYRTVFAPYPVLFVQVASHYLGHVLARVLPEKTIRVPFTSFGFNLNPGPWSIKENVLVTLTATSGATSNAAWASISVAKVYYNTEIPAAACLFFMYGIVFLGYGIAAIARQLLLYDPIYPWPYALMQTALYETLRKTWHDSWVARKQKMIFFGVLGVTIVWEFLPQYIFPFLSSLSFLCWIAPRNPVANFLGAGIGGLGFLNFSLDWNNIANPAIGNPMVAPFWTTAIATVAFVINCWILLPIAKWGNLGRFKTGLMSNRIFMANGKQYPAPKLVTLNYTFNQTAYEEYGPIFMGTQQLWTLFFDYSTYVSALVWMALFGWPNIRDTIRQLRLRKASHKTISELYPDRLNVIMRSYPEVPIWWFVVLGLGAFVAILSILSQGHFFIPIWTLFVAIFTSGLMMVPFAWLFALSSFQVSVGSFNELLYGYMATSGSGHRHPAGATAYGAIAGNIWYRAQYMLQDQKIGHYMHVPPRAVFFSQIFGALIGIPVDFGVIQWITNTKHDYLLGIVKDPLGQWTGQALASYYSVGVMYVLVGPKRMFEQHIYKPLPFGFLYGALAPVFIYMLHRAFPKSPLKFRLWNVTIFGAAMGIFYGNLTAGFISRFIVGYISMRYFYWKRVETWRRYNYLVAAALDAGLNIAIMLIFIFLGSWKVVPMPFWWGNNEDNIERCFALPNRNA</sequence>
<feature type="region of interest" description="Disordered" evidence="9">
    <location>
        <begin position="1"/>
        <end position="37"/>
    </location>
</feature>
<dbReference type="NCBIfam" id="TIGR00728">
    <property type="entry name" value="OPT_sfam"/>
    <property type="match status" value="1"/>
</dbReference>
<evidence type="ECO:0000256" key="5">
    <source>
        <dbReference type="ARBA" id="ARBA00022856"/>
    </source>
</evidence>
<protein>
    <submittedName>
        <fullName evidence="11">Sexual differentiation process protein</fullName>
    </submittedName>
</protein>
<feature type="transmembrane region" description="Helical" evidence="10">
    <location>
        <begin position="170"/>
        <end position="193"/>
    </location>
</feature>
<dbReference type="OrthoDB" id="9986677at2759"/>
<evidence type="ECO:0000256" key="4">
    <source>
        <dbReference type="ARBA" id="ARBA00022692"/>
    </source>
</evidence>
<keyword evidence="6" id="KW-0653">Protein transport</keyword>
<feature type="transmembrane region" description="Helical" evidence="10">
    <location>
        <begin position="272"/>
        <end position="291"/>
    </location>
</feature>
<dbReference type="PANTHER" id="PTHR22601">
    <property type="entry name" value="ISP4 LIKE PROTEIN"/>
    <property type="match status" value="1"/>
</dbReference>
<keyword evidence="8 10" id="KW-0472">Membrane</keyword>
<keyword evidence="12" id="KW-1185">Reference proteome</keyword>
<keyword evidence="7 10" id="KW-1133">Transmembrane helix</keyword>
<evidence type="ECO:0000256" key="10">
    <source>
        <dbReference type="SAM" id="Phobius"/>
    </source>
</evidence>
<keyword evidence="3" id="KW-0813">Transport</keyword>
<dbReference type="Pfam" id="PF03169">
    <property type="entry name" value="OPT"/>
    <property type="match status" value="1"/>
</dbReference>
<gene>
    <name evidence="11" type="ORF">BDV96DRAFT_496649</name>
</gene>
<keyword evidence="5" id="KW-0571">Peptide transport</keyword>